<comment type="cofactor">
    <cofactor evidence="11">
        <name>heme</name>
        <dbReference type="ChEBI" id="CHEBI:30413"/>
    </cofactor>
</comment>
<evidence type="ECO:0000256" key="2">
    <source>
        <dbReference type="ARBA" id="ARBA00010617"/>
    </source>
</evidence>
<evidence type="ECO:0000256" key="9">
    <source>
        <dbReference type="ARBA" id="ARBA00023033"/>
    </source>
</evidence>
<keyword evidence="9 12" id="KW-0503">Monooxygenase</keyword>
<comment type="caution">
    <text evidence="13">The sequence shown here is derived from an EMBL/GenBank/DDBJ whole genome shotgun (WGS) entry which is preliminary data.</text>
</comment>
<keyword evidence="4" id="KW-0812">Transmembrane</keyword>
<evidence type="ECO:0000256" key="11">
    <source>
        <dbReference type="PIRSR" id="PIRSR602401-1"/>
    </source>
</evidence>
<keyword evidence="8 11" id="KW-0408">Iron</keyword>
<sequence>MMSTSIAALVLASCVSVVILARILKYVKWVWLEPKKLERLLRDQGFKGSPYRVLVGDLGDNDRLMSEAQSKPIALMDDIAPRVTPLIARTLENYGKMSFMWFGTTPRVNIMDPELVKEILSTKFGDFEKPKNSPAVELLATGLAHYNGEKWGKHRRIINPAFHQEKLKLMFPAFSTSCGELINRWKKLVDSTSDPCEVDVWSEFLDFTGDVIARTAFGSSDEEGRRLFHLQREQADNVIMHRNAVPIPGLRFLPTKRNLRMREIDKEVRGILSSIINKKLEAMRLGDARNDDLLGLLLESNIKLSQEQNNSKGFALTTEEVIEECKLFFFAGQETSSVLLTWAIILLSVNHDWQSRARQEVFQVFGDENPYLDGLSRLKIMTMIMYEVLRLYPPGDLLIRQTNKELKLGKVTLPPGVQLCISLLHIHRDPQIWGEDAGVFKPERFSEGIAKATGNQVSFYPFGWGPRICIGQSFAIIEFKLALAKILQNFSFELSPAYSHAPRTIIALQPQHGAQVLLRKL</sequence>
<comment type="subcellular location">
    <subcellularLocation>
        <location evidence="1">Membrane</location>
        <topology evidence="1">Single-pass membrane protein</topology>
    </subcellularLocation>
</comment>
<evidence type="ECO:0000256" key="10">
    <source>
        <dbReference type="ARBA" id="ARBA00023136"/>
    </source>
</evidence>
<keyword evidence="15" id="KW-1185">Reference proteome</keyword>
<dbReference type="FunFam" id="1.10.630.10:FF:000029">
    <property type="entry name" value="Cytochrome P450 734A1"/>
    <property type="match status" value="1"/>
</dbReference>
<comment type="similarity">
    <text evidence="2 12">Belongs to the cytochrome P450 family.</text>
</comment>
<dbReference type="GO" id="GO:0008202">
    <property type="term" value="P:steroid metabolic process"/>
    <property type="evidence" value="ECO:0007669"/>
    <property type="project" value="UniProtKB-ARBA"/>
</dbReference>
<dbReference type="InterPro" id="IPR002401">
    <property type="entry name" value="Cyt_P450_E_grp-I"/>
</dbReference>
<dbReference type="InterPro" id="IPR001128">
    <property type="entry name" value="Cyt_P450"/>
</dbReference>
<dbReference type="GO" id="GO:0016020">
    <property type="term" value="C:membrane"/>
    <property type="evidence" value="ECO:0007669"/>
    <property type="project" value="UniProtKB-SubCell"/>
</dbReference>
<dbReference type="PROSITE" id="PS00086">
    <property type="entry name" value="CYTOCHROME_P450"/>
    <property type="match status" value="1"/>
</dbReference>
<dbReference type="AlphaFoldDB" id="A0AAV9ENT7"/>
<dbReference type="PANTHER" id="PTHR24282">
    <property type="entry name" value="CYTOCHROME P450 FAMILY MEMBER"/>
    <property type="match status" value="1"/>
</dbReference>
<dbReference type="GO" id="GO:0004497">
    <property type="term" value="F:monooxygenase activity"/>
    <property type="evidence" value="ECO:0007669"/>
    <property type="project" value="UniProtKB-KW"/>
</dbReference>
<keyword evidence="10" id="KW-0472">Membrane</keyword>
<proteinExistence type="inferred from homology"/>
<evidence type="ECO:0000256" key="3">
    <source>
        <dbReference type="ARBA" id="ARBA00022617"/>
    </source>
</evidence>
<evidence type="ECO:0000313" key="15">
    <source>
        <dbReference type="Proteomes" id="UP001180020"/>
    </source>
</evidence>
<evidence type="ECO:0000256" key="8">
    <source>
        <dbReference type="ARBA" id="ARBA00023004"/>
    </source>
</evidence>
<dbReference type="GO" id="GO:0016705">
    <property type="term" value="F:oxidoreductase activity, acting on paired donors, with incorporation or reduction of molecular oxygen"/>
    <property type="evidence" value="ECO:0007669"/>
    <property type="project" value="InterPro"/>
</dbReference>
<dbReference type="InterPro" id="IPR017972">
    <property type="entry name" value="Cyt_P450_CS"/>
</dbReference>
<dbReference type="GO" id="GO:0005506">
    <property type="term" value="F:iron ion binding"/>
    <property type="evidence" value="ECO:0007669"/>
    <property type="project" value="InterPro"/>
</dbReference>
<dbReference type="Pfam" id="PF00067">
    <property type="entry name" value="p450"/>
    <property type="match status" value="1"/>
</dbReference>
<evidence type="ECO:0000313" key="14">
    <source>
        <dbReference type="EMBL" id="KAK1314652.1"/>
    </source>
</evidence>
<reference evidence="13" key="1">
    <citation type="journal article" date="2023" name="Nat. Commun.">
        <title>Diploid and tetraploid genomes of Acorus and the evolution of monocots.</title>
        <authorList>
            <person name="Ma L."/>
            <person name="Liu K.W."/>
            <person name="Li Z."/>
            <person name="Hsiao Y.Y."/>
            <person name="Qi Y."/>
            <person name="Fu T."/>
            <person name="Tang G.D."/>
            <person name="Zhang D."/>
            <person name="Sun W.H."/>
            <person name="Liu D.K."/>
            <person name="Li Y."/>
            <person name="Chen G.Z."/>
            <person name="Liu X.D."/>
            <person name="Liao X.Y."/>
            <person name="Jiang Y.T."/>
            <person name="Yu X."/>
            <person name="Hao Y."/>
            <person name="Huang J."/>
            <person name="Zhao X.W."/>
            <person name="Ke S."/>
            <person name="Chen Y.Y."/>
            <person name="Wu W.L."/>
            <person name="Hsu J.L."/>
            <person name="Lin Y.F."/>
            <person name="Huang M.D."/>
            <person name="Li C.Y."/>
            <person name="Huang L."/>
            <person name="Wang Z.W."/>
            <person name="Zhao X."/>
            <person name="Zhong W.Y."/>
            <person name="Peng D.H."/>
            <person name="Ahmad S."/>
            <person name="Lan S."/>
            <person name="Zhang J.S."/>
            <person name="Tsai W.C."/>
            <person name="Van de Peer Y."/>
            <person name="Liu Z.J."/>
        </authorList>
    </citation>
    <scope>NUCLEOTIDE SEQUENCE</scope>
    <source>
        <strain evidence="13">CP</strain>
    </source>
</reference>
<evidence type="ECO:0000256" key="4">
    <source>
        <dbReference type="ARBA" id="ARBA00022692"/>
    </source>
</evidence>
<dbReference type="PRINTS" id="PR00385">
    <property type="entry name" value="P450"/>
</dbReference>
<evidence type="ECO:0000256" key="12">
    <source>
        <dbReference type="RuleBase" id="RU000461"/>
    </source>
</evidence>
<dbReference type="PRINTS" id="PR00463">
    <property type="entry name" value="EP450I"/>
</dbReference>
<dbReference type="EMBL" id="JAUJYO010000006">
    <property type="protein sequence ID" value="KAK1314649.1"/>
    <property type="molecule type" value="Genomic_DNA"/>
</dbReference>
<dbReference type="EMBL" id="JAUJYO010000006">
    <property type="protein sequence ID" value="KAK1314652.1"/>
    <property type="molecule type" value="Genomic_DNA"/>
</dbReference>
<evidence type="ECO:0000256" key="1">
    <source>
        <dbReference type="ARBA" id="ARBA00004167"/>
    </source>
</evidence>
<keyword evidence="6" id="KW-1133">Transmembrane helix</keyword>
<evidence type="ECO:0000256" key="7">
    <source>
        <dbReference type="ARBA" id="ARBA00023002"/>
    </source>
</evidence>
<feature type="binding site" description="axial binding residue" evidence="11">
    <location>
        <position position="469"/>
    </location>
    <ligand>
        <name>heme</name>
        <dbReference type="ChEBI" id="CHEBI:30413"/>
    </ligand>
    <ligandPart>
        <name>Fe</name>
        <dbReference type="ChEBI" id="CHEBI:18248"/>
    </ligandPart>
</feature>
<gene>
    <name evidence="13" type="primary">CYP72A1</name>
    <name evidence="13" type="ORF">QJS10_CPA06g00045</name>
    <name evidence="14" type="ORF">QJS10_CPA06g00046</name>
</gene>
<dbReference type="Gene3D" id="1.10.630.10">
    <property type="entry name" value="Cytochrome P450"/>
    <property type="match status" value="1"/>
</dbReference>
<dbReference type="InterPro" id="IPR050665">
    <property type="entry name" value="Cytochrome_P450_Monooxygen"/>
</dbReference>
<evidence type="ECO:0000256" key="5">
    <source>
        <dbReference type="ARBA" id="ARBA00022723"/>
    </source>
</evidence>
<dbReference type="SUPFAM" id="SSF48264">
    <property type="entry name" value="Cytochrome P450"/>
    <property type="match status" value="1"/>
</dbReference>
<name>A0AAV9ENT7_ACOCL</name>
<evidence type="ECO:0000313" key="13">
    <source>
        <dbReference type="EMBL" id="KAK1314649.1"/>
    </source>
</evidence>
<keyword evidence="3 11" id="KW-0349">Heme</keyword>
<keyword evidence="5 11" id="KW-0479">Metal-binding</keyword>
<dbReference type="PANTHER" id="PTHR24282:SF255">
    <property type="entry name" value="CYTOCHROME P450 72A11-RELATED"/>
    <property type="match status" value="1"/>
</dbReference>
<protein>
    <submittedName>
        <fullName evidence="13">Secologanin synthase</fullName>
    </submittedName>
</protein>
<accession>A0AAV9ENT7</accession>
<reference evidence="13" key="2">
    <citation type="submission" date="2023-06" db="EMBL/GenBank/DDBJ databases">
        <authorList>
            <person name="Ma L."/>
            <person name="Liu K.-W."/>
            <person name="Li Z."/>
            <person name="Hsiao Y.-Y."/>
            <person name="Qi Y."/>
            <person name="Fu T."/>
            <person name="Tang G."/>
            <person name="Zhang D."/>
            <person name="Sun W.-H."/>
            <person name="Liu D.-K."/>
            <person name="Li Y."/>
            <person name="Chen G.-Z."/>
            <person name="Liu X.-D."/>
            <person name="Liao X.-Y."/>
            <person name="Jiang Y.-T."/>
            <person name="Yu X."/>
            <person name="Hao Y."/>
            <person name="Huang J."/>
            <person name="Zhao X.-W."/>
            <person name="Ke S."/>
            <person name="Chen Y.-Y."/>
            <person name="Wu W.-L."/>
            <person name="Hsu J.-L."/>
            <person name="Lin Y.-F."/>
            <person name="Huang M.-D."/>
            <person name="Li C.-Y."/>
            <person name="Huang L."/>
            <person name="Wang Z.-W."/>
            <person name="Zhao X."/>
            <person name="Zhong W.-Y."/>
            <person name="Peng D.-H."/>
            <person name="Ahmad S."/>
            <person name="Lan S."/>
            <person name="Zhang J.-S."/>
            <person name="Tsai W.-C."/>
            <person name="Van De Peer Y."/>
            <person name="Liu Z.-J."/>
        </authorList>
    </citation>
    <scope>NUCLEOTIDE SEQUENCE</scope>
    <source>
        <strain evidence="13">CP</strain>
        <tissue evidence="13">Leaves</tissue>
    </source>
</reference>
<organism evidence="13 15">
    <name type="scientific">Acorus calamus</name>
    <name type="common">Sweet flag</name>
    <dbReference type="NCBI Taxonomy" id="4465"/>
    <lineage>
        <taxon>Eukaryota</taxon>
        <taxon>Viridiplantae</taxon>
        <taxon>Streptophyta</taxon>
        <taxon>Embryophyta</taxon>
        <taxon>Tracheophyta</taxon>
        <taxon>Spermatophyta</taxon>
        <taxon>Magnoliopsida</taxon>
        <taxon>Liliopsida</taxon>
        <taxon>Acoraceae</taxon>
        <taxon>Acorus</taxon>
    </lineage>
</organism>
<keyword evidence="7 12" id="KW-0560">Oxidoreductase</keyword>
<dbReference type="Proteomes" id="UP001180020">
    <property type="component" value="Unassembled WGS sequence"/>
</dbReference>
<dbReference type="GO" id="GO:0020037">
    <property type="term" value="F:heme binding"/>
    <property type="evidence" value="ECO:0007669"/>
    <property type="project" value="InterPro"/>
</dbReference>
<dbReference type="InterPro" id="IPR036396">
    <property type="entry name" value="Cyt_P450_sf"/>
</dbReference>
<evidence type="ECO:0000256" key="6">
    <source>
        <dbReference type="ARBA" id="ARBA00022989"/>
    </source>
</evidence>